<reference evidence="1 2" key="1">
    <citation type="submission" date="2016-12" db="EMBL/GenBank/DDBJ databases">
        <authorList>
            <person name="Song W.-J."/>
            <person name="Kurnit D.M."/>
        </authorList>
    </citation>
    <scope>NUCLEOTIDE SEQUENCE [LARGE SCALE GENOMIC DNA]</scope>
    <source>
        <strain evidence="1 2">CGMCC 1.10808</strain>
    </source>
</reference>
<evidence type="ECO:0000313" key="1">
    <source>
        <dbReference type="EMBL" id="SHN52473.1"/>
    </source>
</evidence>
<dbReference type="RefSeq" id="WP_072746002.1">
    <property type="nucleotide sequence ID" value="NZ_FOHL01000002.1"/>
</dbReference>
<name>A0A1M7S1S5_9RHOB</name>
<proteinExistence type="predicted"/>
<keyword evidence="2" id="KW-1185">Reference proteome</keyword>
<dbReference type="AlphaFoldDB" id="A0A1M7S1S5"/>
<gene>
    <name evidence="1" type="ORF">SAMN05216200_101453</name>
</gene>
<accession>A0A1M7S1S5</accession>
<sequence>MTRFPDFHETHLVLDGGKRPIKATLFGQAVAATPKGGPQRLAPIARLSHITVRGAVSLDADLLIACAARGRPIGIADADGRLRALVAPMVRRRTSLGDALERFRGRADWRDRLEDWRRSRLSWLARGLAPDPSEAARAGWAGAEALIAASANVRGRAPAARLRNMARAHAMMIAARVLGDGGCPARWMTGGPDGRHDLVPVFGQIALWRLARLALRSRGAARLRRALSHDLALRGRPDRALERTAALVDRPLRSALAGDVRRLHLWLVDMAGPMADWRLDERERRR</sequence>
<dbReference type="STRING" id="1189325.SAMN04488119_10265"/>
<organism evidence="1 2">
    <name type="scientific">Oceanicella actignis</name>
    <dbReference type="NCBI Taxonomy" id="1189325"/>
    <lineage>
        <taxon>Bacteria</taxon>
        <taxon>Pseudomonadati</taxon>
        <taxon>Pseudomonadota</taxon>
        <taxon>Alphaproteobacteria</taxon>
        <taxon>Rhodobacterales</taxon>
        <taxon>Paracoccaceae</taxon>
        <taxon>Oceanicella</taxon>
    </lineage>
</organism>
<dbReference type="EMBL" id="FRDL01000001">
    <property type="protein sequence ID" value="SHN52473.1"/>
    <property type="molecule type" value="Genomic_DNA"/>
</dbReference>
<protein>
    <submittedName>
        <fullName evidence="1">Uncharacterized protein</fullName>
    </submittedName>
</protein>
<dbReference type="Proteomes" id="UP000184066">
    <property type="component" value="Unassembled WGS sequence"/>
</dbReference>
<evidence type="ECO:0000313" key="2">
    <source>
        <dbReference type="Proteomes" id="UP000184066"/>
    </source>
</evidence>